<feature type="transmembrane region" description="Helical" evidence="1">
    <location>
        <begin position="271"/>
        <end position="295"/>
    </location>
</feature>
<organism evidence="2 3">
    <name type="scientific">Sulfitobacter porphyrae</name>
    <dbReference type="NCBI Taxonomy" id="1246864"/>
    <lineage>
        <taxon>Bacteria</taxon>
        <taxon>Pseudomonadati</taxon>
        <taxon>Pseudomonadota</taxon>
        <taxon>Alphaproteobacteria</taxon>
        <taxon>Rhodobacterales</taxon>
        <taxon>Roseobacteraceae</taxon>
        <taxon>Sulfitobacter</taxon>
    </lineage>
</organism>
<keyword evidence="1" id="KW-1133">Transmembrane helix</keyword>
<evidence type="ECO:0000313" key="2">
    <source>
        <dbReference type="EMBL" id="MFC6762199.1"/>
    </source>
</evidence>
<feature type="transmembrane region" description="Helical" evidence="1">
    <location>
        <begin position="12"/>
        <end position="33"/>
    </location>
</feature>
<feature type="transmembrane region" description="Helical" evidence="1">
    <location>
        <begin position="119"/>
        <end position="138"/>
    </location>
</feature>
<accession>A0ABW2B914</accession>
<evidence type="ECO:0000313" key="3">
    <source>
        <dbReference type="Proteomes" id="UP001596353"/>
    </source>
</evidence>
<evidence type="ECO:0008006" key="4">
    <source>
        <dbReference type="Google" id="ProtNLM"/>
    </source>
</evidence>
<proteinExistence type="predicted"/>
<dbReference type="EMBL" id="JBHSWG010000004">
    <property type="protein sequence ID" value="MFC6762199.1"/>
    <property type="molecule type" value="Genomic_DNA"/>
</dbReference>
<keyword evidence="1" id="KW-0812">Transmembrane</keyword>
<reference evidence="3" key="1">
    <citation type="journal article" date="2019" name="Int. J. Syst. Evol. Microbiol.">
        <title>The Global Catalogue of Microorganisms (GCM) 10K type strain sequencing project: providing services to taxonomists for standard genome sequencing and annotation.</title>
        <authorList>
            <consortium name="The Broad Institute Genomics Platform"/>
            <consortium name="The Broad Institute Genome Sequencing Center for Infectious Disease"/>
            <person name="Wu L."/>
            <person name="Ma J."/>
        </authorList>
    </citation>
    <scope>NUCLEOTIDE SEQUENCE [LARGE SCALE GENOMIC DNA]</scope>
    <source>
        <strain evidence="3">CCUG 66188</strain>
    </source>
</reference>
<feature type="transmembrane region" description="Helical" evidence="1">
    <location>
        <begin position="150"/>
        <end position="168"/>
    </location>
</feature>
<dbReference type="Proteomes" id="UP001596353">
    <property type="component" value="Unassembled WGS sequence"/>
</dbReference>
<comment type="caution">
    <text evidence="2">The sequence shown here is derived from an EMBL/GenBank/DDBJ whole genome shotgun (WGS) entry which is preliminary data.</text>
</comment>
<protein>
    <recommendedName>
        <fullName evidence="4">7TM-DISM receptor extracellular domain-containing protein</fullName>
    </recommendedName>
</protein>
<keyword evidence="1" id="KW-0472">Membrane</keyword>
<name>A0ABW2B914_9RHOB</name>
<feature type="transmembrane region" description="Helical" evidence="1">
    <location>
        <begin position="214"/>
        <end position="232"/>
    </location>
</feature>
<feature type="transmembrane region" description="Helical" evidence="1">
    <location>
        <begin position="238"/>
        <end position="259"/>
    </location>
</feature>
<sequence>MSRFLYRLSPTAIMLTAAMIALILTSSAVLLSIDRPYLDLPQGATPTVVGDVVLEETDLISEPDFLGTYPRMTAFFARQDLIAAQLTKPEVSVTYMLPDGVTETGVFTPRPRQIGDLPFPFWFQQGVGILALLVAGWVMSLRREDWGARMFALTGLFVPVFAIAASVYSTRQIALPGDVFKLLSQTNHFGAGSFGIALVGLFLMYPKPLFHPRWLLLPLVVFGTGILLDLMYVGTDIWLNLVVPTQTLVALVLGVVQWWRARRDPLSRAGLRWFFLFSLVGVSLFVSLSVCRGAWHCGRRFHSTSLCLWLFQPDAHRTGPGHHPLAGLRAGSLCLLRLGLACRCGADLCH</sequence>
<gene>
    <name evidence="2" type="ORF">ACFQFQ_26085</name>
</gene>
<feature type="transmembrane region" description="Helical" evidence="1">
    <location>
        <begin position="188"/>
        <end position="205"/>
    </location>
</feature>
<keyword evidence="3" id="KW-1185">Reference proteome</keyword>
<evidence type="ECO:0000256" key="1">
    <source>
        <dbReference type="SAM" id="Phobius"/>
    </source>
</evidence>